<proteinExistence type="predicted"/>
<evidence type="ECO:0000313" key="3">
    <source>
        <dbReference type="EMBL" id="CAF0840393.1"/>
    </source>
</evidence>
<name>A0A813VG60_9BILA</name>
<protein>
    <recommendedName>
        <fullName evidence="2">c-SKI SMAD4-binding domain-containing protein</fullName>
    </recommendedName>
</protein>
<reference evidence="3" key="1">
    <citation type="submission" date="2021-02" db="EMBL/GenBank/DDBJ databases">
        <authorList>
            <person name="Nowell W R."/>
        </authorList>
    </citation>
    <scope>NUCLEOTIDE SEQUENCE</scope>
    <source>
        <strain evidence="3">Ploen Becks lab</strain>
    </source>
</reference>
<sequence>MNESTSCISLSDTPNSPQDPNQTPLPKLKIKLNRDDESNCSNNSPTPQHVGFKLILKRQHGDRYEVKNVTTTNSSSCSFDSGSSRPKREAAKRVKFNFDESDESPVKKRPKSTSSNSQPRIKLPKFFPEICLPFNSTEIIEKDDLLIQEISNIQVKVSINHSVPFPIALVEDKTNIVHTKALLLIHLYQSYSSPCIICVLCKNFFSIPDFSKHFHISEDDLDTESSDDDLDQNTYHNFLSELDERKEKKLRKLRKKSYKILPYFLNQNNELNENQLKTWKLFSSKFTSYKILRQKKVDEQKELQAKIEQEKLDKKKKKLLRPKSKRKTDPEACNWDFIEDEKEDKYFYVNRNRLECEKIVYLKENGKRLSDMDTDSEVEKNEPKITQKKSQPDIKKPVDLDESDLSLSEDDDELEINSKPKEQNKIYFYEQSPSLLEKQFNYYENLTPEVLNYLNRESSLVQTMSLLMFNLANKLKEKRKVLLAETNFYRLKWLVLALDLEVSKKYL</sequence>
<dbReference type="GO" id="GO:0046332">
    <property type="term" value="F:SMAD binding"/>
    <property type="evidence" value="ECO:0007669"/>
    <property type="project" value="InterPro"/>
</dbReference>
<feature type="compositionally biased region" description="Basic and acidic residues" evidence="1">
    <location>
        <begin position="370"/>
        <end position="399"/>
    </location>
</feature>
<dbReference type="InterPro" id="IPR010919">
    <property type="entry name" value="SAND-like_dom_sf"/>
</dbReference>
<comment type="caution">
    <text evidence="3">The sequence shown here is derived from an EMBL/GenBank/DDBJ whole genome shotgun (WGS) entry which is preliminary data.</text>
</comment>
<feature type="region of interest" description="Disordered" evidence="1">
    <location>
        <begin position="1"/>
        <end position="27"/>
    </location>
</feature>
<dbReference type="InterPro" id="IPR014890">
    <property type="entry name" value="c-SKI_SMAD4-bd_dom"/>
</dbReference>
<feature type="domain" description="c-SKI SMAD4-binding" evidence="2">
    <location>
        <begin position="179"/>
        <end position="252"/>
    </location>
</feature>
<evidence type="ECO:0000313" key="4">
    <source>
        <dbReference type="Proteomes" id="UP000663879"/>
    </source>
</evidence>
<evidence type="ECO:0000259" key="2">
    <source>
        <dbReference type="Pfam" id="PF08782"/>
    </source>
</evidence>
<dbReference type="OrthoDB" id="10469850at2759"/>
<keyword evidence="4" id="KW-1185">Reference proteome</keyword>
<dbReference type="EMBL" id="CAJNOC010001157">
    <property type="protein sequence ID" value="CAF0840393.1"/>
    <property type="molecule type" value="Genomic_DNA"/>
</dbReference>
<feature type="compositionally biased region" description="Basic and acidic residues" evidence="1">
    <location>
        <begin position="86"/>
        <end position="98"/>
    </location>
</feature>
<dbReference type="AlphaFoldDB" id="A0A813VG60"/>
<feature type="region of interest" description="Disordered" evidence="1">
    <location>
        <begin position="69"/>
        <end position="120"/>
    </location>
</feature>
<dbReference type="Proteomes" id="UP000663879">
    <property type="component" value="Unassembled WGS sequence"/>
</dbReference>
<feature type="region of interest" description="Disordered" evidence="1">
    <location>
        <begin position="370"/>
        <end position="413"/>
    </location>
</feature>
<dbReference type="Gene3D" id="3.10.390.10">
    <property type="entry name" value="SAND domain-like"/>
    <property type="match status" value="1"/>
</dbReference>
<feature type="compositionally biased region" description="Acidic residues" evidence="1">
    <location>
        <begin position="400"/>
        <end position="413"/>
    </location>
</feature>
<accession>A0A813VG60</accession>
<feature type="compositionally biased region" description="Low complexity" evidence="1">
    <location>
        <begin position="74"/>
        <end position="84"/>
    </location>
</feature>
<feature type="compositionally biased region" description="Polar residues" evidence="1">
    <location>
        <begin position="1"/>
        <end position="24"/>
    </location>
</feature>
<evidence type="ECO:0000256" key="1">
    <source>
        <dbReference type="SAM" id="MobiDB-lite"/>
    </source>
</evidence>
<organism evidence="3 4">
    <name type="scientific">Brachionus calyciflorus</name>
    <dbReference type="NCBI Taxonomy" id="104777"/>
    <lineage>
        <taxon>Eukaryota</taxon>
        <taxon>Metazoa</taxon>
        <taxon>Spiralia</taxon>
        <taxon>Gnathifera</taxon>
        <taxon>Rotifera</taxon>
        <taxon>Eurotatoria</taxon>
        <taxon>Monogononta</taxon>
        <taxon>Pseudotrocha</taxon>
        <taxon>Ploima</taxon>
        <taxon>Brachionidae</taxon>
        <taxon>Brachionus</taxon>
    </lineage>
</organism>
<gene>
    <name evidence="3" type="ORF">OXX778_LOCUS8424</name>
</gene>
<dbReference type="Pfam" id="PF08782">
    <property type="entry name" value="c-SKI_SMAD_bind"/>
    <property type="match status" value="1"/>
</dbReference>